<gene>
    <name evidence="1" type="ORF">LCGC14_1007300</name>
</gene>
<comment type="caution">
    <text evidence="1">The sequence shown here is derived from an EMBL/GenBank/DDBJ whole genome shotgun (WGS) entry which is preliminary data.</text>
</comment>
<dbReference type="InterPro" id="IPR027417">
    <property type="entry name" value="P-loop_NTPase"/>
</dbReference>
<dbReference type="Gene3D" id="3.30.420.280">
    <property type="match status" value="1"/>
</dbReference>
<sequence length="450" mass="52524">MQTIKLPYHFEPRAYQLEIMREFFINKKKRMILIQHRRAGKDLLCFNIMVAAALQRVGTYVYALPLMKQARKVMWEGMDKAGNKFLSYIPPSLIKHTHDTKMSVYLPNGSIITFTGSDNYDAMMGTNPVGLVLSECSLQHPHVWHFMSPILRENDGWVIFNGTPRGHNHAYELYKQNIDNPDWYVKTHNITKTEIVPGVPVVSESDIEEELRAGMRPELIQQEYYCSFDMPIPGSYYSEEITQCIEEKRIYDFPIDKNKPVYTVWDLGYTDACAIGFFQIDGRKIKIINYYEKTKQKIKTVAKYVEDFRKKHGITYKMHFAPHDIMQNSQFGDGKTRLQEAADCGIRFHVVPTKDAKGKKIYVEDGINAVRSLYDRFHFHKTNTDLLIRASKHYHAKYYELFQTYGPPQHDWSSHANDVMRYFSMVWSTQFANMNSFAFGDTAANYQSTY</sequence>
<dbReference type="AlphaFoldDB" id="A0A0F9R7G7"/>
<name>A0A0F9R7G7_9ZZZZ</name>
<protein>
    <recommendedName>
        <fullName evidence="2">Terminase large subunit gp17-like C-terminal domain-containing protein</fullName>
    </recommendedName>
</protein>
<evidence type="ECO:0008006" key="2">
    <source>
        <dbReference type="Google" id="ProtNLM"/>
    </source>
</evidence>
<proteinExistence type="predicted"/>
<reference evidence="1" key="1">
    <citation type="journal article" date="2015" name="Nature">
        <title>Complex archaea that bridge the gap between prokaryotes and eukaryotes.</title>
        <authorList>
            <person name="Spang A."/>
            <person name="Saw J.H."/>
            <person name="Jorgensen S.L."/>
            <person name="Zaremba-Niedzwiedzka K."/>
            <person name="Martijn J."/>
            <person name="Lind A.E."/>
            <person name="van Eijk R."/>
            <person name="Schleper C."/>
            <person name="Guy L."/>
            <person name="Ettema T.J."/>
        </authorList>
    </citation>
    <scope>NUCLEOTIDE SEQUENCE</scope>
</reference>
<dbReference type="EMBL" id="LAZR01003932">
    <property type="protein sequence ID" value="KKN13338.1"/>
    <property type="molecule type" value="Genomic_DNA"/>
</dbReference>
<evidence type="ECO:0000313" key="1">
    <source>
        <dbReference type="EMBL" id="KKN13338.1"/>
    </source>
</evidence>
<organism evidence="1">
    <name type="scientific">marine sediment metagenome</name>
    <dbReference type="NCBI Taxonomy" id="412755"/>
    <lineage>
        <taxon>unclassified sequences</taxon>
        <taxon>metagenomes</taxon>
        <taxon>ecological metagenomes</taxon>
    </lineage>
</organism>
<accession>A0A0F9R7G7</accession>
<dbReference type="Gene3D" id="3.40.50.300">
    <property type="entry name" value="P-loop containing nucleotide triphosphate hydrolases"/>
    <property type="match status" value="1"/>
</dbReference>